<protein>
    <recommendedName>
        <fullName evidence="1">Immunity MXAN-0049 protein domain-containing protein</fullName>
    </recommendedName>
</protein>
<dbReference type="Pfam" id="PF07791">
    <property type="entry name" value="Imm11"/>
    <property type="match status" value="1"/>
</dbReference>
<gene>
    <name evidence="2" type="ORF">FHY32_000673</name>
</gene>
<dbReference type="EMBL" id="JACHNL010000001">
    <property type="protein sequence ID" value="MBB4722375.1"/>
    <property type="molecule type" value="Genomic_DNA"/>
</dbReference>
<dbReference type="AlphaFoldDB" id="A0AAW3U1K8"/>
<reference evidence="2 3" key="1">
    <citation type="submission" date="2020-08" db="EMBL/GenBank/DDBJ databases">
        <title>Studying the diversity of plant-associated saprophytic bacteria and their role in host health and plant-pathogen interactions.</title>
        <authorList>
            <person name="Potnis N."/>
        </authorList>
    </citation>
    <scope>NUCLEOTIDE SEQUENCE [LARGE SCALE GENOMIC DNA]</scope>
    <source>
        <strain evidence="2 3">CFBP 7922</strain>
    </source>
</reference>
<accession>A0AAW3U1K8</accession>
<evidence type="ECO:0000259" key="1">
    <source>
        <dbReference type="Pfam" id="PF07791"/>
    </source>
</evidence>
<sequence>METTTANQPKAGEFFILEAGMINGPVNGVVFENVKDLLSPPRLILRPEGGGFPPMRETPRLVYHPSKGPPPKDLEPGFSGYWLVSDRLFQVMTSVDPNAFAFVEVDYRLADGSKGPRHLLCDVIQEIDALDEEVSKLFIDTTEDFVNGKFYDLTGGASVTFDRERLGPAHVFKTPYTIEVFCDRVFRDAVAAAGIETETDADGLWFIDASDA</sequence>
<dbReference type="InterPro" id="IPR012433">
    <property type="entry name" value="Imm11"/>
</dbReference>
<name>A0AAW3U1K8_XANEU</name>
<dbReference type="RefSeq" id="WP_033485212.1">
    <property type="nucleotide sequence ID" value="NZ_JACHNK010000001.1"/>
</dbReference>
<evidence type="ECO:0000313" key="2">
    <source>
        <dbReference type="EMBL" id="MBB4722375.1"/>
    </source>
</evidence>
<feature type="domain" description="Immunity MXAN-0049 protein" evidence="1">
    <location>
        <begin position="13"/>
        <end position="210"/>
    </location>
</feature>
<comment type="caution">
    <text evidence="2">The sequence shown here is derived from an EMBL/GenBank/DDBJ whole genome shotgun (WGS) entry which is preliminary data.</text>
</comment>
<proteinExistence type="predicted"/>
<evidence type="ECO:0000313" key="3">
    <source>
        <dbReference type="Proteomes" id="UP000576603"/>
    </source>
</evidence>
<dbReference type="Proteomes" id="UP000576603">
    <property type="component" value="Unassembled WGS sequence"/>
</dbReference>
<organism evidence="2 3">
    <name type="scientific">Xanthomonas euvesicatoria</name>
    <dbReference type="NCBI Taxonomy" id="456327"/>
    <lineage>
        <taxon>Bacteria</taxon>
        <taxon>Pseudomonadati</taxon>
        <taxon>Pseudomonadota</taxon>
        <taxon>Gammaproteobacteria</taxon>
        <taxon>Lysobacterales</taxon>
        <taxon>Lysobacteraceae</taxon>
        <taxon>Xanthomonas</taxon>
    </lineage>
</organism>